<keyword evidence="3" id="KW-0805">Transcription regulation</keyword>
<keyword evidence="2" id="KW-0862">Zinc</keyword>
<dbReference type="PANTHER" id="PTHR36206:SF12">
    <property type="entry name" value="ASPERCRYPTIN BIOSYNTHESIS CLUSTER-SPECIFIC TRANSCRIPTION REGULATOR ATNN-RELATED"/>
    <property type="match status" value="1"/>
</dbReference>
<protein>
    <recommendedName>
        <fullName evidence="7">Zn(2)-C6 fungal-type domain-containing protein</fullName>
    </recommendedName>
</protein>
<feature type="domain" description="Zn(2)-C6 fungal-type" evidence="7">
    <location>
        <begin position="19"/>
        <end position="47"/>
    </location>
</feature>
<dbReference type="InterPro" id="IPR001138">
    <property type="entry name" value="Zn2Cys6_DnaBD"/>
</dbReference>
<keyword evidence="5" id="KW-0804">Transcription</keyword>
<dbReference type="SMART" id="SM00066">
    <property type="entry name" value="GAL4"/>
    <property type="match status" value="1"/>
</dbReference>
<dbReference type="PANTHER" id="PTHR36206">
    <property type="entry name" value="ASPERCRYPTIN BIOSYNTHESIS CLUSTER-SPECIFIC TRANSCRIPTION REGULATOR ATNN-RELATED"/>
    <property type="match status" value="1"/>
</dbReference>
<sequence>MENDERGRKKAWKPKTKTGCITCRIRRVKCDEAKPHCERCTSTGRKCDGYKLAADNSQAVISTRLPSLLLEPGFSSETAGERQSLHFFHLHTAPELAGFFDSTFWLRDVLQASHSHQAIRYAVTAVGAMHQKFICGELPVVPDDTSDAQLRFALQQCNRSIQHIIKVSGPLSEEDRITAMTASILFTCLASLQGHQASALEHLRGGLKLLQEYDTAPQASSFVPAAHPVPIESLRAMFVSVDAMSRGIMSDEMLMKWEPRPRSDRTASLQSFNSVKEARIFIDGTFNELLSLLQALDTPTPSMSRMEVIMAECKHLIQQFKSRDVALQEFLARSTAKLDQQGQKTMAALKLYRHMVGIFTVIFELQMEIGELSWDQVEPELLAVLELSSQLLESSEMHASATLISPGDYYQPLSGSRSCHSSPRPPLRRPVFSFGFGVVASLYLVASRSRNPAIRRRAINLLLNYPRREGVWDSVVAGQIAWECMTMEESACINETGLSSDGIPNTARKAADIPEHLRVREVAITYTGLRAAKVEFRTTVQCQNEEVGIIKNIEW</sequence>
<dbReference type="CDD" id="cd00067">
    <property type="entry name" value="GAL4"/>
    <property type="match status" value="1"/>
</dbReference>
<evidence type="ECO:0000256" key="1">
    <source>
        <dbReference type="ARBA" id="ARBA00022723"/>
    </source>
</evidence>
<evidence type="ECO:0000313" key="9">
    <source>
        <dbReference type="Proteomes" id="UP000250140"/>
    </source>
</evidence>
<evidence type="ECO:0000256" key="3">
    <source>
        <dbReference type="ARBA" id="ARBA00023015"/>
    </source>
</evidence>
<gene>
    <name evidence="8" type="ORF">AOQ84DRAFT_223354</name>
</gene>
<dbReference type="EMBL" id="KV749959">
    <property type="protein sequence ID" value="OCL06943.1"/>
    <property type="molecule type" value="Genomic_DNA"/>
</dbReference>
<evidence type="ECO:0000256" key="6">
    <source>
        <dbReference type="ARBA" id="ARBA00023242"/>
    </source>
</evidence>
<dbReference type="GO" id="GO:0008270">
    <property type="term" value="F:zinc ion binding"/>
    <property type="evidence" value="ECO:0007669"/>
    <property type="project" value="InterPro"/>
</dbReference>
<dbReference type="SUPFAM" id="SSF57701">
    <property type="entry name" value="Zn2/Cys6 DNA-binding domain"/>
    <property type="match status" value="1"/>
</dbReference>
<keyword evidence="6" id="KW-0539">Nucleus</keyword>
<keyword evidence="9" id="KW-1185">Reference proteome</keyword>
<evidence type="ECO:0000256" key="5">
    <source>
        <dbReference type="ARBA" id="ARBA00023163"/>
    </source>
</evidence>
<dbReference type="PROSITE" id="PS00463">
    <property type="entry name" value="ZN2_CY6_FUNGAL_1"/>
    <property type="match status" value="1"/>
</dbReference>
<accession>A0A8E2EZ10</accession>
<organism evidence="8 9">
    <name type="scientific">Glonium stellatum</name>
    <dbReference type="NCBI Taxonomy" id="574774"/>
    <lineage>
        <taxon>Eukaryota</taxon>
        <taxon>Fungi</taxon>
        <taxon>Dikarya</taxon>
        <taxon>Ascomycota</taxon>
        <taxon>Pezizomycotina</taxon>
        <taxon>Dothideomycetes</taxon>
        <taxon>Pleosporomycetidae</taxon>
        <taxon>Gloniales</taxon>
        <taxon>Gloniaceae</taxon>
        <taxon>Glonium</taxon>
    </lineage>
</organism>
<dbReference type="Pfam" id="PF00172">
    <property type="entry name" value="Zn_clus"/>
    <property type="match status" value="1"/>
</dbReference>
<dbReference type="InterPro" id="IPR021858">
    <property type="entry name" value="Fun_TF"/>
</dbReference>
<dbReference type="InterPro" id="IPR036864">
    <property type="entry name" value="Zn2-C6_fun-type_DNA-bd_sf"/>
</dbReference>
<dbReference type="Gene3D" id="4.10.240.10">
    <property type="entry name" value="Zn(2)-C6 fungal-type DNA-binding domain"/>
    <property type="match status" value="1"/>
</dbReference>
<keyword evidence="4" id="KW-0238">DNA-binding</keyword>
<dbReference type="Pfam" id="PF11951">
    <property type="entry name" value="Fungal_trans_2"/>
    <property type="match status" value="1"/>
</dbReference>
<keyword evidence="1" id="KW-0479">Metal-binding</keyword>
<evidence type="ECO:0000256" key="4">
    <source>
        <dbReference type="ARBA" id="ARBA00023125"/>
    </source>
</evidence>
<dbReference type="OrthoDB" id="3598904at2759"/>
<reference evidence="8 9" key="1">
    <citation type="journal article" date="2016" name="Nat. Commun.">
        <title>Ectomycorrhizal ecology is imprinted in the genome of the dominant symbiotic fungus Cenococcum geophilum.</title>
        <authorList>
            <consortium name="DOE Joint Genome Institute"/>
            <person name="Peter M."/>
            <person name="Kohler A."/>
            <person name="Ohm R.A."/>
            <person name="Kuo A."/>
            <person name="Krutzmann J."/>
            <person name="Morin E."/>
            <person name="Arend M."/>
            <person name="Barry K.W."/>
            <person name="Binder M."/>
            <person name="Choi C."/>
            <person name="Clum A."/>
            <person name="Copeland A."/>
            <person name="Grisel N."/>
            <person name="Haridas S."/>
            <person name="Kipfer T."/>
            <person name="LaButti K."/>
            <person name="Lindquist E."/>
            <person name="Lipzen A."/>
            <person name="Maire R."/>
            <person name="Meier B."/>
            <person name="Mihaltcheva S."/>
            <person name="Molinier V."/>
            <person name="Murat C."/>
            <person name="Poggeler S."/>
            <person name="Quandt C.A."/>
            <person name="Sperisen C."/>
            <person name="Tritt A."/>
            <person name="Tisserant E."/>
            <person name="Crous P.W."/>
            <person name="Henrissat B."/>
            <person name="Nehls U."/>
            <person name="Egli S."/>
            <person name="Spatafora J.W."/>
            <person name="Grigoriev I.V."/>
            <person name="Martin F.M."/>
        </authorList>
    </citation>
    <scope>NUCLEOTIDE SEQUENCE [LARGE SCALE GENOMIC DNA]</scope>
    <source>
        <strain evidence="8 9">CBS 207.34</strain>
    </source>
</reference>
<dbReference type="Proteomes" id="UP000250140">
    <property type="component" value="Unassembled WGS sequence"/>
</dbReference>
<proteinExistence type="predicted"/>
<dbReference type="GO" id="GO:0000981">
    <property type="term" value="F:DNA-binding transcription factor activity, RNA polymerase II-specific"/>
    <property type="evidence" value="ECO:0007669"/>
    <property type="project" value="InterPro"/>
</dbReference>
<evidence type="ECO:0000259" key="7">
    <source>
        <dbReference type="PROSITE" id="PS50048"/>
    </source>
</evidence>
<evidence type="ECO:0000313" key="8">
    <source>
        <dbReference type="EMBL" id="OCL06943.1"/>
    </source>
</evidence>
<dbReference type="AlphaFoldDB" id="A0A8E2EZ10"/>
<dbReference type="GO" id="GO:0003677">
    <property type="term" value="F:DNA binding"/>
    <property type="evidence" value="ECO:0007669"/>
    <property type="project" value="UniProtKB-KW"/>
</dbReference>
<dbReference type="InterPro" id="IPR052360">
    <property type="entry name" value="Transcr_Regulatory_Proteins"/>
</dbReference>
<name>A0A8E2EZ10_9PEZI</name>
<dbReference type="PROSITE" id="PS50048">
    <property type="entry name" value="ZN2_CY6_FUNGAL_2"/>
    <property type="match status" value="1"/>
</dbReference>
<evidence type="ECO:0000256" key="2">
    <source>
        <dbReference type="ARBA" id="ARBA00022833"/>
    </source>
</evidence>